<feature type="region of interest" description="Disordered" evidence="10">
    <location>
        <begin position="532"/>
        <end position="578"/>
    </location>
</feature>
<dbReference type="EMBL" id="OU015568">
    <property type="protein sequence ID" value="CAG5079445.1"/>
    <property type="molecule type" value="Genomic_DNA"/>
</dbReference>
<dbReference type="SMART" id="SM00220">
    <property type="entry name" value="S_TKc"/>
    <property type="match status" value="1"/>
</dbReference>
<evidence type="ECO:0000256" key="10">
    <source>
        <dbReference type="SAM" id="MobiDB-lite"/>
    </source>
</evidence>
<protein>
    <recommendedName>
        <fullName evidence="1">non-specific serine/threonine protein kinase</fullName>
        <ecNumber evidence="1">2.7.11.1</ecNumber>
    </recommendedName>
</protein>
<keyword evidence="3" id="KW-0808">Transferase</keyword>
<feature type="compositionally biased region" description="Pro residues" evidence="10">
    <location>
        <begin position="473"/>
        <end position="483"/>
    </location>
</feature>
<keyword evidence="6 9" id="KW-0067">ATP-binding</keyword>
<evidence type="ECO:0000256" key="3">
    <source>
        <dbReference type="ARBA" id="ARBA00022679"/>
    </source>
</evidence>
<proteinExistence type="predicted"/>
<keyword evidence="5" id="KW-0418">Kinase</keyword>
<comment type="catalytic activity">
    <reaction evidence="7">
        <text>L-threonyl-[protein] + ATP = O-phospho-L-threonyl-[protein] + ADP + H(+)</text>
        <dbReference type="Rhea" id="RHEA:46608"/>
        <dbReference type="Rhea" id="RHEA-COMP:11060"/>
        <dbReference type="Rhea" id="RHEA-COMP:11605"/>
        <dbReference type="ChEBI" id="CHEBI:15378"/>
        <dbReference type="ChEBI" id="CHEBI:30013"/>
        <dbReference type="ChEBI" id="CHEBI:30616"/>
        <dbReference type="ChEBI" id="CHEBI:61977"/>
        <dbReference type="ChEBI" id="CHEBI:456216"/>
        <dbReference type="EC" id="2.7.11.1"/>
    </reaction>
</comment>
<dbReference type="PANTHER" id="PTHR24346">
    <property type="entry name" value="MAP/MICROTUBULE AFFINITY-REGULATING KINASE"/>
    <property type="match status" value="1"/>
</dbReference>
<name>A0ABN7RJR9_OIKDI</name>
<dbReference type="InterPro" id="IPR008271">
    <property type="entry name" value="Ser/Thr_kinase_AS"/>
</dbReference>
<feature type="compositionally biased region" description="Basic residues" evidence="10">
    <location>
        <begin position="541"/>
        <end position="550"/>
    </location>
</feature>
<evidence type="ECO:0000313" key="13">
    <source>
        <dbReference type="Proteomes" id="UP001158576"/>
    </source>
</evidence>
<dbReference type="Gene3D" id="1.10.510.10">
    <property type="entry name" value="Transferase(Phosphotransferase) domain 1"/>
    <property type="match status" value="1"/>
</dbReference>
<evidence type="ECO:0000256" key="5">
    <source>
        <dbReference type="ARBA" id="ARBA00022777"/>
    </source>
</evidence>
<reference evidence="12 13" key="1">
    <citation type="submission" date="2021-04" db="EMBL/GenBank/DDBJ databases">
        <authorList>
            <person name="Bliznina A."/>
        </authorList>
    </citation>
    <scope>NUCLEOTIDE SEQUENCE [LARGE SCALE GENOMIC DNA]</scope>
</reference>
<feature type="compositionally biased region" description="Polar residues" evidence="10">
    <location>
        <begin position="395"/>
        <end position="415"/>
    </location>
</feature>
<sequence>MLEETKNWATKNNITEMLLENVKTSQLDFPHYKRVGDYLLGEKLGEGSFAKVRVGLHVLSGEKVAVKIINKEKARKDPYVFKNLRREGRLLQRAHHRHVITILDTLETENNYYLITELVSGGEMIDMVEGSRGLPEHQVRRYIIQVLVALQHLHTHGLVHRDLKVENLLLDERGNIKIIDFGLSNFMPGHGENQNSSKEGLTTQCGSPAYAAPELLAKKVYGPKVDVWSAGIVAYALLTGRLPFTVEPFKISSLYKKMVAGEMNHLPTTISKNCREFISKILAANPDKRPTVDEALSHKWLKEATDYSQLVATNTNLSAEEDERVLNSDVIKTLTSSLGFNFSEVITSVQKHRPSRAFAAYELLTRKAERTATKSNVVSLRDVRNEMERNRTKPKPSQNESDSGFENKSSSSETDVANKKQTKKQPKTEISLDVTDLESTNKKQATETFVKQAPVKAVLPLRPLNSKPIRYQPGPPSQRPPLPTANQKAGFRLPRIDGSLERVPKAPTGGNRLISSIDVEHRMSHYDDVVRPSNRVNGCMPRHHFGRNPVRKSNTLDRNYKNASSQNSNNHNNQSTNNNVKKNLLQTYKKLNFPFSSGNSTLPSLFGSSSNDRRTRVNPLTAPKH</sequence>
<evidence type="ECO:0000256" key="4">
    <source>
        <dbReference type="ARBA" id="ARBA00022741"/>
    </source>
</evidence>
<evidence type="ECO:0000256" key="7">
    <source>
        <dbReference type="ARBA" id="ARBA00047899"/>
    </source>
</evidence>
<dbReference type="Pfam" id="PF00069">
    <property type="entry name" value="Pkinase"/>
    <property type="match status" value="1"/>
</dbReference>
<dbReference type="PANTHER" id="PTHR24346:SF79">
    <property type="entry name" value="PROTEIN KINASE DOMAIN-CONTAINING PROTEIN"/>
    <property type="match status" value="1"/>
</dbReference>
<accession>A0ABN7RJR9</accession>
<dbReference type="PROSITE" id="PS00107">
    <property type="entry name" value="PROTEIN_KINASE_ATP"/>
    <property type="match status" value="1"/>
</dbReference>
<keyword evidence="2" id="KW-0723">Serine/threonine-protein kinase</keyword>
<dbReference type="SUPFAM" id="SSF56112">
    <property type="entry name" value="Protein kinase-like (PK-like)"/>
    <property type="match status" value="1"/>
</dbReference>
<organism evidence="12 13">
    <name type="scientific">Oikopleura dioica</name>
    <name type="common">Tunicate</name>
    <dbReference type="NCBI Taxonomy" id="34765"/>
    <lineage>
        <taxon>Eukaryota</taxon>
        <taxon>Metazoa</taxon>
        <taxon>Chordata</taxon>
        <taxon>Tunicata</taxon>
        <taxon>Appendicularia</taxon>
        <taxon>Copelata</taxon>
        <taxon>Oikopleuridae</taxon>
        <taxon>Oikopleura</taxon>
    </lineage>
</organism>
<dbReference type="InterPro" id="IPR017441">
    <property type="entry name" value="Protein_kinase_ATP_BS"/>
</dbReference>
<feature type="domain" description="Protein kinase" evidence="11">
    <location>
        <begin position="38"/>
        <end position="301"/>
    </location>
</feature>
<feature type="region of interest" description="Disordered" evidence="10">
    <location>
        <begin position="599"/>
        <end position="625"/>
    </location>
</feature>
<feature type="compositionally biased region" description="Low complexity" evidence="10">
    <location>
        <begin position="561"/>
        <end position="578"/>
    </location>
</feature>
<feature type="region of interest" description="Disordered" evidence="10">
    <location>
        <begin position="464"/>
        <end position="489"/>
    </location>
</feature>
<feature type="binding site" evidence="9">
    <location>
        <position position="67"/>
    </location>
    <ligand>
        <name>ATP</name>
        <dbReference type="ChEBI" id="CHEBI:30616"/>
    </ligand>
</feature>
<evidence type="ECO:0000256" key="6">
    <source>
        <dbReference type="ARBA" id="ARBA00022840"/>
    </source>
</evidence>
<feature type="compositionally biased region" description="Basic and acidic residues" evidence="10">
    <location>
        <begin position="381"/>
        <end position="391"/>
    </location>
</feature>
<evidence type="ECO:0000259" key="11">
    <source>
        <dbReference type="PROSITE" id="PS50011"/>
    </source>
</evidence>
<feature type="compositionally biased region" description="Polar residues" evidence="10">
    <location>
        <begin position="599"/>
        <end position="610"/>
    </location>
</feature>
<evidence type="ECO:0000256" key="9">
    <source>
        <dbReference type="PROSITE-ProRule" id="PRU10141"/>
    </source>
</evidence>
<keyword evidence="4 9" id="KW-0547">Nucleotide-binding</keyword>
<evidence type="ECO:0000256" key="8">
    <source>
        <dbReference type="ARBA" id="ARBA00048679"/>
    </source>
</evidence>
<gene>
    <name evidence="12" type="ORF">OKIOD_LOCUS814</name>
</gene>
<feature type="region of interest" description="Disordered" evidence="10">
    <location>
        <begin position="375"/>
        <end position="436"/>
    </location>
</feature>
<evidence type="ECO:0000313" key="12">
    <source>
        <dbReference type="EMBL" id="CAG5079445.1"/>
    </source>
</evidence>
<dbReference type="Proteomes" id="UP001158576">
    <property type="component" value="Chromosome PAR"/>
</dbReference>
<dbReference type="EC" id="2.7.11.1" evidence="1"/>
<dbReference type="InterPro" id="IPR000719">
    <property type="entry name" value="Prot_kinase_dom"/>
</dbReference>
<keyword evidence="13" id="KW-1185">Reference proteome</keyword>
<evidence type="ECO:0000256" key="1">
    <source>
        <dbReference type="ARBA" id="ARBA00012513"/>
    </source>
</evidence>
<dbReference type="PROSITE" id="PS00108">
    <property type="entry name" value="PROTEIN_KINASE_ST"/>
    <property type="match status" value="1"/>
</dbReference>
<comment type="catalytic activity">
    <reaction evidence="8">
        <text>L-seryl-[protein] + ATP = O-phospho-L-seryl-[protein] + ADP + H(+)</text>
        <dbReference type="Rhea" id="RHEA:17989"/>
        <dbReference type="Rhea" id="RHEA-COMP:9863"/>
        <dbReference type="Rhea" id="RHEA-COMP:11604"/>
        <dbReference type="ChEBI" id="CHEBI:15378"/>
        <dbReference type="ChEBI" id="CHEBI:29999"/>
        <dbReference type="ChEBI" id="CHEBI:30616"/>
        <dbReference type="ChEBI" id="CHEBI:83421"/>
        <dbReference type="ChEBI" id="CHEBI:456216"/>
        <dbReference type="EC" id="2.7.11.1"/>
    </reaction>
</comment>
<evidence type="ECO:0000256" key="2">
    <source>
        <dbReference type="ARBA" id="ARBA00022527"/>
    </source>
</evidence>
<dbReference type="InterPro" id="IPR011009">
    <property type="entry name" value="Kinase-like_dom_sf"/>
</dbReference>
<dbReference type="PROSITE" id="PS50011">
    <property type="entry name" value="PROTEIN_KINASE_DOM"/>
    <property type="match status" value="1"/>
</dbReference>